<dbReference type="PROSITE" id="PS00168">
    <property type="entry name" value="TRP_SYNTHASE_BETA"/>
    <property type="match status" value="1"/>
</dbReference>
<dbReference type="AlphaFoldDB" id="A0A0N8GQ32"/>
<dbReference type="SUPFAM" id="SSF53686">
    <property type="entry name" value="Tryptophan synthase beta subunit-like PLP-dependent enzymes"/>
    <property type="match status" value="1"/>
</dbReference>
<keyword evidence="6 12" id="KW-0028">Amino-acid biosynthesis</keyword>
<organism evidence="14 15">
    <name type="scientific">Thermanaerothrix daxensis</name>
    <dbReference type="NCBI Taxonomy" id="869279"/>
    <lineage>
        <taxon>Bacteria</taxon>
        <taxon>Bacillati</taxon>
        <taxon>Chloroflexota</taxon>
        <taxon>Anaerolineae</taxon>
        <taxon>Anaerolineales</taxon>
        <taxon>Anaerolineaceae</taxon>
        <taxon>Thermanaerothrix</taxon>
    </lineage>
</organism>
<evidence type="ECO:0000256" key="2">
    <source>
        <dbReference type="ARBA" id="ARBA00002786"/>
    </source>
</evidence>
<evidence type="ECO:0000256" key="7">
    <source>
        <dbReference type="ARBA" id="ARBA00022822"/>
    </source>
</evidence>
<dbReference type="InterPro" id="IPR001926">
    <property type="entry name" value="TrpB-like_PALP"/>
</dbReference>
<dbReference type="PANTHER" id="PTHR48077:SF6">
    <property type="entry name" value="TRYPTOPHAN SYNTHASE"/>
    <property type="match status" value="1"/>
</dbReference>
<evidence type="ECO:0000256" key="3">
    <source>
        <dbReference type="ARBA" id="ARBA00004733"/>
    </source>
</evidence>
<keyword evidence="9 12" id="KW-0057">Aromatic amino acid biosynthesis</keyword>
<evidence type="ECO:0000256" key="4">
    <source>
        <dbReference type="ARBA" id="ARBA00009982"/>
    </source>
</evidence>
<comment type="function">
    <text evidence="2 12">The beta subunit is responsible for the synthesis of L-tryptophan from indole and L-serine.</text>
</comment>
<keyword evidence="15" id="KW-1185">Reference proteome</keyword>
<dbReference type="EC" id="4.2.1.20" evidence="12"/>
<dbReference type="Gene3D" id="3.40.50.1100">
    <property type="match status" value="2"/>
</dbReference>
<dbReference type="Proteomes" id="UP000050544">
    <property type="component" value="Unassembled WGS sequence"/>
</dbReference>
<dbReference type="InterPro" id="IPR006653">
    <property type="entry name" value="Trp_synth_b_CS"/>
</dbReference>
<evidence type="ECO:0000313" key="15">
    <source>
        <dbReference type="Proteomes" id="UP000050544"/>
    </source>
</evidence>
<dbReference type="PIRSF" id="PIRSF001413">
    <property type="entry name" value="Trp_syn_beta"/>
    <property type="match status" value="1"/>
</dbReference>
<evidence type="ECO:0000256" key="11">
    <source>
        <dbReference type="ARBA" id="ARBA00049047"/>
    </source>
</evidence>
<dbReference type="UniPathway" id="UPA00035">
    <property type="reaction ID" value="UER00044"/>
</dbReference>
<proteinExistence type="inferred from homology"/>
<protein>
    <recommendedName>
        <fullName evidence="12">Tryptophan synthase beta chain</fullName>
        <ecNumber evidence="12">4.2.1.20</ecNumber>
    </recommendedName>
</protein>
<dbReference type="Pfam" id="PF00291">
    <property type="entry name" value="PALP"/>
    <property type="match status" value="1"/>
</dbReference>
<dbReference type="RefSeq" id="WP_054522082.1">
    <property type="nucleotide sequence ID" value="NZ_LGKO01000005.1"/>
</dbReference>
<evidence type="ECO:0000256" key="9">
    <source>
        <dbReference type="ARBA" id="ARBA00023141"/>
    </source>
</evidence>
<evidence type="ECO:0000256" key="8">
    <source>
        <dbReference type="ARBA" id="ARBA00022898"/>
    </source>
</evidence>
<evidence type="ECO:0000259" key="13">
    <source>
        <dbReference type="Pfam" id="PF00291"/>
    </source>
</evidence>
<dbReference type="GO" id="GO:0004834">
    <property type="term" value="F:tryptophan synthase activity"/>
    <property type="evidence" value="ECO:0007669"/>
    <property type="project" value="UniProtKB-UniRule"/>
</dbReference>
<dbReference type="GO" id="GO:0052684">
    <property type="term" value="F:L-serine hydro-lyase (adding indole, L-tryptophan-forming) activity"/>
    <property type="evidence" value="ECO:0007669"/>
    <property type="project" value="TreeGrafter"/>
</dbReference>
<keyword evidence="8 12" id="KW-0663">Pyridoxal phosphate</keyword>
<feature type="domain" description="Tryptophan synthase beta chain-like PALP" evidence="13">
    <location>
        <begin position="77"/>
        <end position="416"/>
    </location>
</feature>
<evidence type="ECO:0000256" key="10">
    <source>
        <dbReference type="ARBA" id="ARBA00023239"/>
    </source>
</evidence>
<dbReference type="GO" id="GO:0030170">
    <property type="term" value="F:pyridoxal phosphate binding"/>
    <property type="evidence" value="ECO:0007669"/>
    <property type="project" value="InterPro"/>
</dbReference>
<evidence type="ECO:0000256" key="12">
    <source>
        <dbReference type="HAMAP-Rule" id="MF_00133"/>
    </source>
</evidence>
<dbReference type="InterPro" id="IPR036052">
    <property type="entry name" value="TrpB-like_PALP_sf"/>
</dbReference>
<evidence type="ECO:0000256" key="5">
    <source>
        <dbReference type="ARBA" id="ARBA00011270"/>
    </source>
</evidence>
<dbReference type="InterPro" id="IPR023026">
    <property type="entry name" value="Trp_synth_beta/beta-like"/>
</dbReference>
<keyword evidence="10 12" id="KW-0456">Lyase</keyword>
<comment type="caution">
    <text evidence="14">The sequence shown here is derived from an EMBL/GenBank/DDBJ whole genome shotgun (WGS) entry which is preliminary data.</text>
</comment>
<dbReference type="EMBL" id="LGKO01000005">
    <property type="protein sequence ID" value="KPL82570.1"/>
    <property type="molecule type" value="Genomic_DNA"/>
</dbReference>
<keyword evidence="7 12" id="KW-0822">Tryptophan biosynthesis</keyword>
<dbReference type="InterPro" id="IPR006654">
    <property type="entry name" value="Trp_synth_beta"/>
</dbReference>
<dbReference type="CDD" id="cd06446">
    <property type="entry name" value="Trp-synth_B"/>
    <property type="match status" value="1"/>
</dbReference>
<dbReference type="PATRIC" id="fig|869279.4.peg.1747"/>
<feature type="modified residue" description="N6-(pyridoxal phosphate)lysine" evidence="12">
    <location>
        <position position="113"/>
    </location>
</feature>
<evidence type="ECO:0000313" key="14">
    <source>
        <dbReference type="EMBL" id="KPL82570.1"/>
    </source>
</evidence>
<dbReference type="NCBIfam" id="TIGR01415">
    <property type="entry name" value="trpB_rel"/>
    <property type="match status" value="1"/>
</dbReference>
<comment type="similarity">
    <text evidence="4 12">Belongs to the TrpB family.</text>
</comment>
<comment type="cofactor">
    <cofactor evidence="1 12">
        <name>pyridoxal 5'-phosphate</name>
        <dbReference type="ChEBI" id="CHEBI:597326"/>
    </cofactor>
</comment>
<name>A0A0N8GQ32_9CHLR</name>
<sequence length="459" mass="50178">MSEQTRYILNENDLPRYWYNILADMPVPLSPPLHPATGQPLTPDALSALFPMELILQEVSQERYIEIPEPVREAYKLYRPTPLIRARRLEKVLDTPAHIYYKYEGVSPSGSHKTNTALAQAFYNKVAGTHALTTETGAGQWGSALAMACRFFDLDLEVYMVKVSYQQKPYRRFLMETYGAQVFASPTDRTQAGRAILATNPDHPGSLGIAISEAVEVAATSGGKKKYSLGSVLNHVILHQTVIGEEALKQMDLAGEYPDMVIGCIGGGSNFSGIAFPFLRENLRNGQRTRLIAVEPTAAPSLTRGIYAYDFGDTAGMTPLMKMYTLGHSFTPPAIHAGGLRYHGMAPTLCALYDAGYIEAVAVPQRSVFEAAVLFTCTEGILPAPESAHAIRVAIDEALKAKEAGEKRVILFNLSGHGHFDLSAYNAYNNGQLEDLALPEEEIAAIPSRLPQISQSQVA</sequence>
<dbReference type="PIRSF" id="PIRSF500824">
    <property type="entry name" value="TrpB_prok"/>
    <property type="match status" value="1"/>
</dbReference>
<dbReference type="PANTHER" id="PTHR48077">
    <property type="entry name" value="TRYPTOPHAN SYNTHASE-RELATED"/>
    <property type="match status" value="1"/>
</dbReference>
<gene>
    <name evidence="12" type="primary">trpB</name>
    <name evidence="14" type="ORF">SE15_10635</name>
</gene>
<reference evidence="14 15" key="1">
    <citation type="submission" date="2015-07" db="EMBL/GenBank/DDBJ databases">
        <title>Whole genome sequence of Thermanaerothrix daxensis DSM 23592.</title>
        <authorList>
            <person name="Hemp J."/>
            <person name="Ward L.M."/>
            <person name="Pace L.A."/>
            <person name="Fischer W.W."/>
        </authorList>
    </citation>
    <scope>NUCLEOTIDE SEQUENCE [LARGE SCALE GENOMIC DNA]</scope>
    <source>
        <strain evidence="14 15">GNS-1</strain>
    </source>
</reference>
<dbReference type="OrthoDB" id="9766131at2"/>
<comment type="catalytic activity">
    <reaction evidence="11 12">
        <text>(1S,2R)-1-C-(indol-3-yl)glycerol 3-phosphate + L-serine = D-glyceraldehyde 3-phosphate + L-tryptophan + H2O</text>
        <dbReference type="Rhea" id="RHEA:10532"/>
        <dbReference type="ChEBI" id="CHEBI:15377"/>
        <dbReference type="ChEBI" id="CHEBI:33384"/>
        <dbReference type="ChEBI" id="CHEBI:57912"/>
        <dbReference type="ChEBI" id="CHEBI:58866"/>
        <dbReference type="ChEBI" id="CHEBI:59776"/>
        <dbReference type="EC" id="4.2.1.20"/>
    </reaction>
</comment>
<dbReference type="NCBIfam" id="NF009057">
    <property type="entry name" value="PRK12391.1"/>
    <property type="match status" value="1"/>
</dbReference>
<dbReference type="GO" id="GO:0005737">
    <property type="term" value="C:cytoplasm"/>
    <property type="evidence" value="ECO:0007669"/>
    <property type="project" value="TreeGrafter"/>
</dbReference>
<dbReference type="STRING" id="869279.SE15_10635"/>
<accession>A0A0N8GQ32</accession>
<comment type="pathway">
    <text evidence="3 12">Amino-acid biosynthesis; L-tryptophan biosynthesis; L-tryptophan from chorismate: step 5/5.</text>
</comment>
<evidence type="ECO:0000256" key="1">
    <source>
        <dbReference type="ARBA" id="ARBA00001933"/>
    </source>
</evidence>
<dbReference type="HAMAP" id="MF_00133">
    <property type="entry name" value="Trp_synth_beta"/>
    <property type="match status" value="1"/>
</dbReference>
<dbReference type="InterPro" id="IPR006316">
    <property type="entry name" value="Trp_synth_b-like"/>
</dbReference>
<evidence type="ECO:0000256" key="6">
    <source>
        <dbReference type="ARBA" id="ARBA00022605"/>
    </source>
</evidence>
<comment type="subunit">
    <text evidence="5 12">Tetramer of two alpha and two beta chains.</text>
</comment>